<dbReference type="Pfam" id="PF04577">
    <property type="entry name" value="Glyco_transf_61"/>
    <property type="match status" value="1"/>
</dbReference>
<dbReference type="InterPro" id="IPR029063">
    <property type="entry name" value="SAM-dependent_MTases_sf"/>
</dbReference>
<dbReference type="GO" id="GO:0016757">
    <property type="term" value="F:glycosyltransferase activity"/>
    <property type="evidence" value="ECO:0007669"/>
    <property type="project" value="InterPro"/>
</dbReference>
<proteinExistence type="predicted"/>
<name>A0A557XBH6_9MYCO</name>
<dbReference type="InterPro" id="IPR049625">
    <property type="entry name" value="Glyco_transf_61_cat"/>
</dbReference>
<accession>A0A557XBH6</accession>
<evidence type="ECO:0000313" key="2">
    <source>
        <dbReference type="EMBL" id="TVS82877.1"/>
    </source>
</evidence>
<comment type="caution">
    <text evidence="2">The sequence shown here is derived from an EMBL/GenBank/DDBJ whole genome shotgun (WGS) entry which is preliminary data.</text>
</comment>
<dbReference type="OrthoDB" id="799111at2"/>
<dbReference type="AlphaFoldDB" id="A0A557XBH6"/>
<dbReference type="Pfam" id="PF13578">
    <property type="entry name" value="Methyltransf_24"/>
    <property type="match status" value="1"/>
</dbReference>
<keyword evidence="3" id="KW-1185">Reference proteome</keyword>
<reference evidence="2 3" key="1">
    <citation type="submission" date="2019-07" db="EMBL/GenBank/DDBJ databases">
        <title>New Mycobacterium species.</title>
        <authorList>
            <person name="Tortoli E."/>
            <person name="Ghielmetti G."/>
            <person name="Friedel U."/>
            <person name="Trovato A."/>
        </authorList>
    </citation>
    <scope>NUCLEOTIDE SEQUENCE [LARGE SCALE GENOMIC DNA]</scope>
    <source>
        <strain evidence="2 3">16-83</strain>
    </source>
</reference>
<feature type="domain" description="Glycosyltransferase 61 catalytic" evidence="1">
    <location>
        <begin position="433"/>
        <end position="608"/>
    </location>
</feature>
<dbReference type="SUPFAM" id="SSF53335">
    <property type="entry name" value="S-adenosyl-L-methionine-dependent methyltransferases"/>
    <property type="match status" value="1"/>
</dbReference>
<evidence type="ECO:0000313" key="3">
    <source>
        <dbReference type="Proteomes" id="UP000320513"/>
    </source>
</evidence>
<dbReference type="EMBL" id="VMQU01000168">
    <property type="protein sequence ID" value="TVS82877.1"/>
    <property type="molecule type" value="Genomic_DNA"/>
</dbReference>
<sequence length="665" mass="74165">MIENDNATATFGLSGVGYIEFLNALHTHLTPRSYLEVGTSTGASLAVAGCDTIAVDPRFALRGCASGKRTRTFFFQMTSDDFFATENAATLLGRPVDMAFLDGMHLFEYLLRDFIGAEAACHPGSLILLHDCVPSNTRMALRQPVPGDSSEGDTAGWWTGDVWKLLPILREYRPDLRLHVLDCPPTGLVAITGLDPASSVLADRYDEIVDQHAGSVLDEGRLKSFWDKLELTASRPLHAEPERLTELFTLYTPRSGMASGSNEIEHMQNEECIVGTSSEAGMDFFPRGRFPLRDWPPSDGMLTVIEAPKIEQFRPPEFVCNLSGKTIPDWFNTGDQIHVHGSYLVSRSDVLLFGQNHLVSQSGLWSCETRTFKRHWMDNVTVPAFSKMYPGVKPGIEFEGDEVVLDCATLNQCDVDSIIEPLFLATPLEPDVWGRWMTTALPKCAQFKEFGNGRRFFCRAEYRWQRDLMKLMGIDEAQVLEHDPGKTYFCRDALTVEYSVANLAISEAEKRIYAELADACRRDSAETFGERIFVSRLSWSAEHPHYRVLQNECDLIAALSKLGFKTVQPEQLPVKEQIGMFARAKCVVGLGGSALFGVRFCPPGTTVVDIESSDVFIRDHSMMLSSMGHRFAVIVGRQDPADPAPVHKRWAIDVQRACTAIREIL</sequence>
<protein>
    <submittedName>
        <fullName evidence="2">DUF563 domain-containing protein</fullName>
    </submittedName>
</protein>
<dbReference type="Gene3D" id="3.40.50.150">
    <property type="entry name" value="Vaccinia Virus protein VP39"/>
    <property type="match status" value="1"/>
</dbReference>
<gene>
    <name evidence="2" type="ORF">FPZ47_24810</name>
</gene>
<dbReference type="RefSeq" id="WP_144956515.1">
    <property type="nucleotide sequence ID" value="NZ_VMQU01000168.1"/>
</dbReference>
<dbReference type="Proteomes" id="UP000320513">
    <property type="component" value="Unassembled WGS sequence"/>
</dbReference>
<evidence type="ECO:0000259" key="1">
    <source>
        <dbReference type="Pfam" id="PF04577"/>
    </source>
</evidence>
<organism evidence="2 3">
    <name type="scientific">Mycobacterium helveticum</name>
    <dbReference type="NCBI Taxonomy" id="2592811"/>
    <lineage>
        <taxon>Bacteria</taxon>
        <taxon>Bacillati</taxon>
        <taxon>Actinomycetota</taxon>
        <taxon>Actinomycetes</taxon>
        <taxon>Mycobacteriales</taxon>
        <taxon>Mycobacteriaceae</taxon>
        <taxon>Mycobacterium</taxon>
    </lineage>
</organism>